<proteinExistence type="predicted"/>
<organism evidence="2">
    <name type="scientific">Timema poppense</name>
    <name type="common">Walking stick</name>
    <dbReference type="NCBI Taxonomy" id="170557"/>
    <lineage>
        <taxon>Eukaryota</taxon>
        <taxon>Metazoa</taxon>
        <taxon>Ecdysozoa</taxon>
        <taxon>Arthropoda</taxon>
        <taxon>Hexapoda</taxon>
        <taxon>Insecta</taxon>
        <taxon>Pterygota</taxon>
        <taxon>Neoptera</taxon>
        <taxon>Polyneoptera</taxon>
        <taxon>Phasmatodea</taxon>
        <taxon>Timematodea</taxon>
        <taxon>Timematoidea</taxon>
        <taxon>Timematidae</taxon>
        <taxon>Timema</taxon>
    </lineage>
</organism>
<feature type="region of interest" description="Disordered" evidence="1">
    <location>
        <begin position="85"/>
        <end position="112"/>
    </location>
</feature>
<reference evidence="2" key="1">
    <citation type="submission" date="2020-11" db="EMBL/GenBank/DDBJ databases">
        <authorList>
            <person name="Tran Van P."/>
        </authorList>
    </citation>
    <scope>NUCLEOTIDE SEQUENCE</scope>
</reference>
<accession>A0A7R9DF69</accession>
<protein>
    <submittedName>
        <fullName evidence="2">Uncharacterized protein</fullName>
    </submittedName>
</protein>
<name>A0A7R9DF69_TIMPO</name>
<feature type="compositionally biased region" description="Polar residues" evidence="1">
    <location>
        <begin position="95"/>
        <end position="112"/>
    </location>
</feature>
<sequence>MIWKNMCLAAVTSDSQILGATTLEVPTALPTGHVGRLPVSVVSSPVPPNLVKCVPTPASLHLVKWCQASCGVRVRYKDDISRATTRPERYPTGASLRSTTLYSSGSQMVARE</sequence>
<evidence type="ECO:0000313" key="2">
    <source>
        <dbReference type="EMBL" id="CAD7412377.1"/>
    </source>
</evidence>
<dbReference type="EMBL" id="OD005970">
    <property type="protein sequence ID" value="CAD7412377.1"/>
    <property type="molecule type" value="Genomic_DNA"/>
</dbReference>
<evidence type="ECO:0000256" key="1">
    <source>
        <dbReference type="SAM" id="MobiDB-lite"/>
    </source>
</evidence>
<gene>
    <name evidence="2" type="ORF">TPSB3V08_LOCUS8385</name>
</gene>
<dbReference type="AlphaFoldDB" id="A0A7R9DF69"/>